<organism evidence="1 2">
    <name type="scientific">Mythimna separata entomopoxvirus 'L'</name>
    <dbReference type="NCBI Taxonomy" id="1293572"/>
    <lineage>
        <taxon>Viruses</taxon>
        <taxon>Varidnaviria</taxon>
        <taxon>Bamfordvirae</taxon>
        <taxon>Nucleocytoviricota</taxon>
        <taxon>Pokkesviricetes</taxon>
        <taxon>Chitovirales</taxon>
        <taxon>Poxviridae</taxon>
        <taxon>Entomopoxvirinae</taxon>
        <taxon>Betaentomopoxvirus</taxon>
        <taxon>Betaentomopoxvirus mseparata</taxon>
        <taxon>Mythimna separata entomopoxvirus</taxon>
    </lineage>
</organism>
<dbReference type="RefSeq" id="YP_008003698.1">
    <property type="nucleotide sequence ID" value="NC_021246.1"/>
</dbReference>
<reference evidence="1 2" key="1">
    <citation type="journal article" date="2013" name="J. Virol.">
        <title>New Insights into the Evolution of Entomopoxvirinae from the Complete Genome Sequences of Four Entomopoxviruses Infecting Adoxophyes honmai, Choristoneura biennis, Choristoneura rosaceana, and Mythimna separata.</title>
        <authorList>
            <person name="Theze J."/>
            <person name="Takatsuka J."/>
            <person name="Li Z."/>
            <person name="Gallais J."/>
            <person name="Doucet D."/>
            <person name="Arif B."/>
            <person name="Nakai M."/>
            <person name="Herniou E.A."/>
        </authorList>
    </citation>
    <scope>NUCLEOTIDE SEQUENCE [LARGE SCALE GENOMIC DNA]</scope>
</reference>
<dbReference type="GeneID" id="15613803"/>
<protein>
    <submittedName>
        <fullName evidence="1">P4a</fullName>
    </submittedName>
</protein>
<dbReference type="OrthoDB" id="2209at10239"/>
<evidence type="ECO:0000313" key="2">
    <source>
        <dbReference type="Proteomes" id="UP000792671"/>
    </source>
</evidence>
<dbReference type="EMBL" id="HF679134">
    <property type="protein sequence ID" value="CCU56379.1"/>
    <property type="molecule type" value="Genomic_DNA"/>
</dbReference>
<proteinExistence type="predicted"/>
<gene>
    <name evidence="1" type="ORF">MYSEV_181</name>
</gene>
<keyword evidence="2" id="KW-1185">Reference proteome</keyword>
<accession>A0A916NYL0</accession>
<sequence>MRNKKEIYMNHFTDFIIQNLPFRNLIKEMNEIKIKDETYKLDDIFNSIYYHPLDILSIDLKNADKKNEYTKQFTNNLYMRYGYNEMDFIHNNIKYDEKVFSNITELNYFPIFTSEFIKYRLSHYESYSNIRGGRISLLSGKSNTGFGYILSENELGSKYIWEIVNYYLKINDEDEYDFYTQYIPFIRYFTNIYYNSIYPPNNPQYNALQDNPNPESDNIPNITSQENFDNFINKIGYYSTSNERYKQINNTQDFYEHLNINTIKNPIKNYKNIIKNIYETIMLYNVSVLKLNDSLDIIASSDLDTIINFYKNYVEDSSRLYRLVSIFKILNKRNSNLSQNDKLKILAGGSLVLLLKLGDEREDMQYYKNNVIKYFEDGDINNINNIINKLNTKISDLNFQSPETITDNTLRELINGTYNSENYNVFIKTSENIENAFDVIIPPSLPQNNNYAKKIRLVLVKNFLQSIFNNANDNQLIDNLFIQVKTNFISYVDLKTNSTQNIMKPIDIRKEIKDRLENFNKEYKIYDPDIKMNYKVFISLLPTIYYIIFSNNKRNTNNVVYVNNIIKEQEIVDRQPPEELIENRRVPRVRFNFDPYTSNSKVTTDNEALKKSIYESNITDLLFWEGISIEDFNKFPLYIKTILMDSCLLLGLQDTNNDDKTCVIYDNNEFNIDSISRICIIPYPYTASKTMYDIFKKVSDRIGSEYKRDYNILDTKYNNNIGLKTIGNNKFINMLADCDDVKDLINNYVILRETYEGSDKLELPSANQELYFCITLLNLLGFSIRLYRRSGNNNISYYIQLDKPLTSSNIISMISKEYKNINRDKQSADIIINILSPIIGYLRSILLKYRTTPLNYAAGSDDAGYQQCCIPIQINPLDQLNNMDMTFTESDNIFDIMNKDIFNLDNDIFKHIVTNSVYYGGENMDIVDTIYDNIPQSIYMKTDIIDKIYGKMFAGAYSINEILDITYEDDNNEEDIDANLTRELIKKLKKLLNKSNNANIEDNANIVKSQILSSINNVFNRYSCSDRIPIQYLINIRALLKQYSNENIDVTPEVKERIRTTINSIYKNTKNIIKIITTLSAGIDLVKAYKRSNIDVSDTIIDDNFIKKLCELCKESFYKYNRNNDTVYKNLLKDVFDNVEIQDYDIDDEIC</sequence>
<evidence type="ECO:0000313" key="1">
    <source>
        <dbReference type="EMBL" id="CCU56379.1"/>
    </source>
</evidence>
<dbReference type="KEGG" id="vg:15613803"/>
<name>A0A916NYL0_9POXV</name>
<dbReference type="Proteomes" id="UP000792671">
    <property type="component" value="Genome"/>
</dbReference>